<organism evidence="2">
    <name type="scientific">Gibberella zeae</name>
    <name type="common">Wheat head blight fungus</name>
    <name type="synonym">Fusarium graminearum</name>
    <dbReference type="NCBI Taxonomy" id="5518"/>
    <lineage>
        <taxon>Eukaryota</taxon>
        <taxon>Fungi</taxon>
        <taxon>Dikarya</taxon>
        <taxon>Ascomycota</taxon>
        <taxon>Pezizomycotina</taxon>
        <taxon>Sordariomycetes</taxon>
        <taxon>Hypocreomycetidae</taxon>
        <taxon>Hypocreales</taxon>
        <taxon>Nectriaceae</taxon>
        <taxon>Fusarium</taxon>
    </lineage>
</organism>
<feature type="compositionally biased region" description="Basic and acidic residues" evidence="1">
    <location>
        <begin position="32"/>
        <end position="45"/>
    </location>
</feature>
<proteinExistence type="predicted"/>
<dbReference type="EMBL" id="CAAKMV010000055">
    <property type="protein sequence ID" value="VIO53129.1"/>
    <property type="molecule type" value="Genomic_DNA"/>
</dbReference>
<gene>
    <name evidence="2" type="ORF">FUG_LOCUS72726</name>
</gene>
<sequence>MPHRIKRLVGCLTGYLSAYSDRDVAQLYSKNLGDDSSQHSETNEIHRRRSEAGCAKPQRTERWWVPAAEHVTRMMFFLALRAEFDAEGAVRGRLGEIRSDRNVLPRLDLLTPLDNGIVPQQGGSGASFASVLASKVPRTLSSISARLLVSVWANSGDPCRHTNKPIIKTLRMRGLNLFQKRVVSLHSHAMASDARIPRYKMQRYLTPQDIRT</sequence>
<evidence type="ECO:0000313" key="2">
    <source>
        <dbReference type="EMBL" id="VIO53129.1"/>
    </source>
</evidence>
<accession>A0A4E9D9M3</accession>
<feature type="region of interest" description="Disordered" evidence="1">
    <location>
        <begin position="31"/>
        <end position="53"/>
    </location>
</feature>
<dbReference type="AlphaFoldDB" id="A0A4E9D9M3"/>
<reference evidence="2" key="1">
    <citation type="submission" date="2019-04" db="EMBL/GenBank/DDBJ databases">
        <authorList>
            <person name="Melise S."/>
            <person name="Noan J."/>
            <person name="Okalmin O."/>
        </authorList>
    </citation>
    <scope>NUCLEOTIDE SEQUENCE</scope>
    <source>
        <strain evidence="2">FN9</strain>
    </source>
</reference>
<evidence type="ECO:0000256" key="1">
    <source>
        <dbReference type="SAM" id="MobiDB-lite"/>
    </source>
</evidence>
<name>A0A4E9D9M3_GIBZA</name>
<protein>
    <submittedName>
        <fullName evidence="2">Uncharacterized protein</fullName>
    </submittedName>
</protein>